<dbReference type="eggNOG" id="KOG3575">
    <property type="taxonomic scope" value="Eukaryota"/>
</dbReference>
<reference evidence="7" key="1">
    <citation type="journal article" date="2013" name="Science">
        <title>Comparative analysis of bat genomes provides insight into the evolution of flight and immunity.</title>
        <authorList>
            <person name="Zhang G."/>
            <person name="Cowled C."/>
            <person name="Shi Z."/>
            <person name="Huang Z."/>
            <person name="Bishop-Lilly K.A."/>
            <person name="Fang X."/>
            <person name="Wynne J.W."/>
            <person name="Xiong Z."/>
            <person name="Baker M.L."/>
            <person name="Zhao W."/>
            <person name="Tachedjian M."/>
            <person name="Zhu Y."/>
            <person name="Zhou P."/>
            <person name="Jiang X."/>
            <person name="Ng J."/>
            <person name="Yang L."/>
            <person name="Wu L."/>
            <person name="Xiao J."/>
            <person name="Feng Y."/>
            <person name="Chen Y."/>
            <person name="Sun X."/>
            <person name="Zhang Y."/>
            <person name="Marsh G.A."/>
            <person name="Crameri G."/>
            <person name="Broder C.C."/>
            <person name="Frey K.G."/>
            <person name="Wang L.F."/>
            <person name="Wang J."/>
        </authorList>
    </citation>
    <scope>NUCLEOTIDE SEQUENCE [LARGE SCALE GENOMIC DNA]</scope>
</reference>
<evidence type="ECO:0000259" key="5">
    <source>
        <dbReference type="Pfam" id="PF11825"/>
    </source>
</evidence>
<dbReference type="SUPFAM" id="SSF48508">
    <property type="entry name" value="Nuclear receptor ligand-binding domain"/>
    <property type="match status" value="1"/>
</dbReference>
<evidence type="ECO:0000256" key="2">
    <source>
        <dbReference type="ARBA" id="ARBA00023163"/>
    </source>
</evidence>
<evidence type="ECO:0000256" key="4">
    <source>
        <dbReference type="SAM" id="SignalP"/>
    </source>
</evidence>
<name>L5KZU9_PTEAL</name>
<dbReference type="Proteomes" id="UP000010552">
    <property type="component" value="Unassembled WGS sequence"/>
</dbReference>
<gene>
    <name evidence="6" type="ORF">PAL_GLEAN10017882</name>
</gene>
<accession>L5KZU9</accession>
<protein>
    <submittedName>
        <fullName evidence="6">Retinoic acid receptor RXR-gamma</fullName>
    </submittedName>
</protein>
<keyword evidence="7" id="KW-1185">Reference proteome</keyword>
<evidence type="ECO:0000313" key="7">
    <source>
        <dbReference type="Proteomes" id="UP000010552"/>
    </source>
</evidence>
<evidence type="ECO:0000256" key="1">
    <source>
        <dbReference type="ARBA" id="ARBA00023015"/>
    </source>
</evidence>
<keyword evidence="1" id="KW-0805">Transcription regulation</keyword>
<sequence>MRMRREPRFRFWLLEMLNVVNGVSISEDIKPLPGLPGVGSMNYPSTSPGSLVKHICAICGDRSSDAKGLSNPSEVETLREKVYATLEAYTKQKYPEQPGR</sequence>
<evidence type="ECO:0000256" key="3">
    <source>
        <dbReference type="ARBA" id="ARBA00023170"/>
    </source>
</evidence>
<proteinExistence type="predicted"/>
<evidence type="ECO:0000313" key="6">
    <source>
        <dbReference type="EMBL" id="ELK16333.1"/>
    </source>
</evidence>
<organism evidence="6 7">
    <name type="scientific">Pteropus alecto</name>
    <name type="common">Black flying fox</name>
    <dbReference type="NCBI Taxonomy" id="9402"/>
    <lineage>
        <taxon>Eukaryota</taxon>
        <taxon>Metazoa</taxon>
        <taxon>Chordata</taxon>
        <taxon>Craniata</taxon>
        <taxon>Vertebrata</taxon>
        <taxon>Euteleostomi</taxon>
        <taxon>Mammalia</taxon>
        <taxon>Eutheria</taxon>
        <taxon>Laurasiatheria</taxon>
        <taxon>Chiroptera</taxon>
        <taxon>Yinpterochiroptera</taxon>
        <taxon>Pteropodoidea</taxon>
        <taxon>Pteropodidae</taxon>
        <taxon>Pteropodinae</taxon>
        <taxon>Pteropus</taxon>
    </lineage>
</organism>
<dbReference type="Gene3D" id="1.10.565.10">
    <property type="entry name" value="Retinoid X Receptor"/>
    <property type="match status" value="1"/>
</dbReference>
<feature type="signal peptide" evidence="4">
    <location>
        <begin position="1"/>
        <end position="22"/>
    </location>
</feature>
<dbReference type="InterPro" id="IPR035500">
    <property type="entry name" value="NHR-like_dom_sf"/>
</dbReference>
<keyword evidence="2" id="KW-0804">Transcription</keyword>
<feature type="chain" id="PRO_5003969727" evidence="4">
    <location>
        <begin position="23"/>
        <end position="100"/>
    </location>
</feature>
<dbReference type="AlphaFoldDB" id="L5KZU9"/>
<dbReference type="STRING" id="9402.L5KZU9"/>
<dbReference type="InParanoid" id="L5KZU9"/>
<keyword evidence="3 6" id="KW-0675">Receptor</keyword>
<dbReference type="InterPro" id="IPR021780">
    <property type="entry name" value="Nuc_recep-AF1"/>
</dbReference>
<dbReference type="Pfam" id="PF11825">
    <property type="entry name" value="Nuc_recep-AF1"/>
    <property type="match status" value="1"/>
</dbReference>
<feature type="domain" description="Nuclear/hormone receptor activator site AF-1" evidence="5">
    <location>
        <begin position="16"/>
        <end position="51"/>
    </location>
</feature>
<keyword evidence="4" id="KW-0732">Signal</keyword>
<dbReference type="EMBL" id="KB030474">
    <property type="protein sequence ID" value="ELK16333.1"/>
    <property type="molecule type" value="Genomic_DNA"/>
</dbReference>